<evidence type="ECO:0000313" key="2">
    <source>
        <dbReference type="Proteomes" id="UP000199700"/>
    </source>
</evidence>
<evidence type="ECO:0000313" key="1">
    <source>
        <dbReference type="EMBL" id="SDS99680.1"/>
    </source>
</evidence>
<dbReference type="STRING" id="629680.SAMN04489751_3458"/>
<sequence>MAVGAWCSNRFAHEPRPERNYLSIQIDEFAELSDGTRFSLRWDRGVTVSWDNESANEPVSEQEVLIHLEAGLLPDEGEVADEGQARSWHDYARLLTEMGIAATADELKSLPYFTEFSPELQSSLSH</sequence>
<protein>
    <submittedName>
        <fullName evidence="1">Uncharacterized protein</fullName>
    </submittedName>
</protein>
<dbReference type="EMBL" id="LT629739">
    <property type="protein sequence ID" value="SDS99680.1"/>
    <property type="molecule type" value="Genomic_DNA"/>
</dbReference>
<name>A0A1H1WSR2_BRESA</name>
<proteinExistence type="predicted"/>
<accession>A0A1H1WSR2</accession>
<reference evidence="1" key="1">
    <citation type="submission" date="2016-10" db="EMBL/GenBank/DDBJ databases">
        <authorList>
            <person name="Varghese N."/>
            <person name="Submissions S."/>
        </authorList>
    </citation>
    <scope>NUCLEOTIDE SEQUENCE [LARGE SCALE GENOMIC DNA]</scope>
    <source>
        <strain evidence="1">DSM 22082</strain>
    </source>
</reference>
<dbReference type="Proteomes" id="UP000199700">
    <property type="component" value="Chromosome"/>
</dbReference>
<keyword evidence="2" id="KW-1185">Reference proteome</keyword>
<dbReference type="OrthoDB" id="4966101at2"/>
<dbReference type="RefSeq" id="WP_157691485.1">
    <property type="nucleotide sequence ID" value="NZ_LT629739.1"/>
</dbReference>
<organism evidence="1 2">
    <name type="scientific">Brevibacterium sandarakinum</name>
    <dbReference type="NCBI Taxonomy" id="629680"/>
    <lineage>
        <taxon>Bacteria</taxon>
        <taxon>Bacillati</taxon>
        <taxon>Actinomycetota</taxon>
        <taxon>Actinomycetes</taxon>
        <taxon>Micrococcales</taxon>
        <taxon>Brevibacteriaceae</taxon>
        <taxon>Brevibacterium</taxon>
    </lineage>
</organism>
<gene>
    <name evidence="1" type="ORF">SAMN04489751_3458</name>
</gene>
<dbReference type="AlphaFoldDB" id="A0A1H1WSR2"/>